<accession>A0A5N5TCD7</accession>
<feature type="region of interest" description="Disordered" evidence="1">
    <location>
        <begin position="1"/>
        <end position="21"/>
    </location>
</feature>
<organism evidence="2 3">
    <name type="scientific">Armadillidium nasatum</name>
    <dbReference type="NCBI Taxonomy" id="96803"/>
    <lineage>
        <taxon>Eukaryota</taxon>
        <taxon>Metazoa</taxon>
        <taxon>Ecdysozoa</taxon>
        <taxon>Arthropoda</taxon>
        <taxon>Crustacea</taxon>
        <taxon>Multicrustacea</taxon>
        <taxon>Malacostraca</taxon>
        <taxon>Eumalacostraca</taxon>
        <taxon>Peracarida</taxon>
        <taxon>Isopoda</taxon>
        <taxon>Oniscidea</taxon>
        <taxon>Crinocheta</taxon>
        <taxon>Armadillidiidae</taxon>
        <taxon>Armadillidium</taxon>
    </lineage>
</organism>
<reference evidence="2 3" key="1">
    <citation type="journal article" date="2019" name="PLoS Biol.">
        <title>Sex chromosomes control vertical transmission of feminizing Wolbachia symbionts in an isopod.</title>
        <authorList>
            <person name="Becking T."/>
            <person name="Chebbi M.A."/>
            <person name="Giraud I."/>
            <person name="Moumen B."/>
            <person name="Laverre T."/>
            <person name="Caubet Y."/>
            <person name="Peccoud J."/>
            <person name="Gilbert C."/>
            <person name="Cordaux R."/>
        </authorList>
    </citation>
    <scope>NUCLEOTIDE SEQUENCE [LARGE SCALE GENOMIC DNA]</scope>
    <source>
        <strain evidence="2">ANa2</strain>
        <tissue evidence="2">Whole body excluding digestive tract and cuticle</tissue>
    </source>
</reference>
<evidence type="ECO:0000313" key="3">
    <source>
        <dbReference type="Proteomes" id="UP000326759"/>
    </source>
</evidence>
<dbReference type="AlphaFoldDB" id="A0A5N5TCD7"/>
<gene>
    <name evidence="2" type="ORF">Anas_10404</name>
</gene>
<protein>
    <recommendedName>
        <fullName evidence="4">Peptidase M28 domain-containing protein</fullName>
    </recommendedName>
</protein>
<dbReference type="Proteomes" id="UP000326759">
    <property type="component" value="Unassembled WGS sequence"/>
</dbReference>
<dbReference type="SUPFAM" id="SSF53187">
    <property type="entry name" value="Zn-dependent exopeptidases"/>
    <property type="match status" value="1"/>
</dbReference>
<keyword evidence="3" id="KW-1185">Reference proteome</keyword>
<name>A0A5N5TCD7_9CRUS</name>
<dbReference type="Gene3D" id="3.40.630.10">
    <property type="entry name" value="Zn peptidases"/>
    <property type="match status" value="1"/>
</dbReference>
<evidence type="ECO:0008006" key="4">
    <source>
        <dbReference type="Google" id="ProtNLM"/>
    </source>
</evidence>
<comment type="caution">
    <text evidence="2">The sequence shown here is derived from an EMBL/GenBank/DDBJ whole genome shotgun (WGS) entry which is preliminary data.</text>
</comment>
<evidence type="ECO:0000256" key="1">
    <source>
        <dbReference type="SAM" id="MobiDB-lite"/>
    </source>
</evidence>
<sequence length="345" mass="39687">MGRGVGEKKGGGNERREKVEYEITKEELEEAIKEDEKRQKKKTEKDGIEVELIRDGGEELREKVTGVNLIGISEGDEDGNGSVIVVAADYDSNVVDNQLKNNAGGVACLLETMHLFYDKYYWNQYYLNYTVIFVALDLNTREYHTSGNDHPGSYYFIHEWLLDYLGNDTSVRNFRGAIILDSVTTYNTGNATQHLRGGFEKDETERPFRLQEMEIHLKFSLVGQEMLEMINHQSHYSFWTNIEERYLPAFLLFDTDEDREDPTPNACSEINCNVDEFLTDERINFMNQTTQALLSTLMKLQTSHYDRLPDDYEDSDSATILAHSSYSLILMTTSLTFILAHLLRS</sequence>
<dbReference type="OrthoDB" id="6343855at2759"/>
<dbReference type="EMBL" id="SEYY01007186">
    <property type="protein sequence ID" value="KAB7502580.1"/>
    <property type="molecule type" value="Genomic_DNA"/>
</dbReference>
<proteinExistence type="predicted"/>
<evidence type="ECO:0000313" key="2">
    <source>
        <dbReference type="EMBL" id="KAB7502580.1"/>
    </source>
</evidence>